<proteinExistence type="predicted"/>
<name>A0ABM8CLH8_9BURK</name>
<evidence type="ECO:0000256" key="1">
    <source>
        <dbReference type="SAM" id="Phobius"/>
    </source>
</evidence>
<gene>
    <name evidence="2" type="ORF">PKF032_06480</name>
</gene>
<reference evidence="2 3" key="1">
    <citation type="submission" date="2022-11" db="EMBL/GenBank/DDBJ databases">
        <title>Complete Genome Sequences of three Polynucleobacter sp. Subcluster PnecC Strains KF022, KF023, and KF032 Isolated from a Shallow Eutrophic Lake in Japan.</title>
        <authorList>
            <person name="Ogata Y."/>
            <person name="Watanabe K."/>
            <person name="Takemine S."/>
            <person name="Shindo C."/>
            <person name="Kurokawa R."/>
            <person name="Suda W."/>
        </authorList>
    </citation>
    <scope>NUCLEOTIDE SEQUENCE [LARGE SCALE GENOMIC DNA]</scope>
    <source>
        <strain evidence="2 3">KF032</strain>
    </source>
</reference>
<dbReference type="Proteomes" id="UP001211204">
    <property type="component" value="Chromosome"/>
</dbReference>
<protein>
    <submittedName>
        <fullName evidence="2">Uncharacterized protein</fullName>
    </submittedName>
</protein>
<keyword evidence="3" id="KW-1185">Reference proteome</keyword>
<sequence length="47" mass="5476">MNTISNLMNNFNGISLAVIMILSYCAVLKNTKRHDVETKQIFNRKYQ</sequence>
<organism evidence="2 3">
    <name type="scientific">Polynucleobacter yangtzensis</name>
    <dbReference type="NCBI Taxonomy" id="1743159"/>
    <lineage>
        <taxon>Bacteria</taxon>
        <taxon>Pseudomonadati</taxon>
        <taxon>Pseudomonadota</taxon>
        <taxon>Betaproteobacteria</taxon>
        <taxon>Burkholderiales</taxon>
        <taxon>Burkholderiaceae</taxon>
        <taxon>Polynucleobacter</taxon>
    </lineage>
</organism>
<evidence type="ECO:0000313" key="2">
    <source>
        <dbReference type="EMBL" id="BDT78760.1"/>
    </source>
</evidence>
<accession>A0ABM8CLH8</accession>
<keyword evidence="1" id="KW-0472">Membrane</keyword>
<keyword evidence="1" id="KW-1133">Transmembrane helix</keyword>
<dbReference type="EMBL" id="AP026974">
    <property type="protein sequence ID" value="BDT78760.1"/>
    <property type="molecule type" value="Genomic_DNA"/>
</dbReference>
<feature type="transmembrane region" description="Helical" evidence="1">
    <location>
        <begin position="12"/>
        <end position="29"/>
    </location>
</feature>
<evidence type="ECO:0000313" key="3">
    <source>
        <dbReference type="Proteomes" id="UP001211204"/>
    </source>
</evidence>
<keyword evidence="1" id="KW-0812">Transmembrane</keyword>
<dbReference type="RefSeq" id="WP_167345988.1">
    <property type="nucleotide sequence ID" value="NZ_AP026973.1"/>
</dbReference>